<dbReference type="InterPro" id="IPR001173">
    <property type="entry name" value="Glyco_trans_2-like"/>
</dbReference>
<dbReference type="EMBL" id="UOGJ01000150">
    <property type="protein sequence ID" value="VAX38082.1"/>
    <property type="molecule type" value="Genomic_DNA"/>
</dbReference>
<evidence type="ECO:0000313" key="2">
    <source>
        <dbReference type="EMBL" id="VAX38082.1"/>
    </source>
</evidence>
<dbReference type="Pfam" id="PF00535">
    <property type="entry name" value="Glycos_transf_2"/>
    <property type="match status" value="1"/>
</dbReference>
<dbReference type="SUPFAM" id="SSF53448">
    <property type="entry name" value="Nucleotide-diphospho-sugar transferases"/>
    <property type="match status" value="1"/>
</dbReference>
<organism evidence="2">
    <name type="scientific">hydrothermal vent metagenome</name>
    <dbReference type="NCBI Taxonomy" id="652676"/>
    <lineage>
        <taxon>unclassified sequences</taxon>
        <taxon>metagenomes</taxon>
        <taxon>ecological metagenomes</taxon>
    </lineage>
</organism>
<dbReference type="Gene3D" id="3.90.550.10">
    <property type="entry name" value="Spore Coat Polysaccharide Biosynthesis Protein SpsA, Chain A"/>
    <property type="match status" value="1"/>
</dbReference>
<evidence type="ECO:0000259" key="1">
    <source>
        <dbReference type="Pfam" id="PF00535"/>
    </source>
</evidence>
<reference evidence="2" key="1">
    <citation type="submission" date="2018-06" db="EMBL/GenBank/DDBJ databases">
        <authorList>
            <person name="Zhirakovskaya E."/>
        </authorList>
    </citation>
    <scope>NUCLEOTIDE SEQUENCE</scope>
</reference>
<dbReference type="PANTHER" id="PTHR22916">
    <property type="entry name" value="GLYCOSYLTRANSFERASE"/>
    <property type="match status" value="1"/>
</dbReference>
<protein>
    <recommendedName>
        <fullName evidence="1">Glycosyltransferase 2-like domain-containing protein</fullName>
    </recommendedName>
</protein>
<proteinExistence type="predicted"/>
<sequence>MRDAPFFSIIIPTYNRKEFLKITINSVLQQTFDNFELIIVDDGSSDYTHDFVKGLSDKRIVYEYQENRGVSAARNRGIKLSRGDWVVFLDSDDKFVPEKLFKTFEFINQFPAIKVFHTEELWYRSGKFLNQKKKHKKPDGDVYLKVLPICCISISTIVLHKNIFEDIGLFDESLISCEDYDFLLRLTCKYKVKLIEKYLTIKDGGRSDQLSAQPCFDKYRIEALIKILNAGMLNKNEQELTVQELSKKAKIFVKGAKRRGKLQEVKQYEKFIL</sequence>
<dbReference type="GO" id="GO:0016758">
    <property type="term" value="F:hexosyltransferase activity"/>
    <property type="evidence" value="ECO:0007669"/>
    <property type="project" value="UniProtKB-ARBA"/>
</dbReference>
<feature type="domain" description="Glycosyltransferase 2-like" evidence="1">
    <location>
        <begin position="8"/>
        <end position="112"/>
    </location>
</feature>
<name>A0A3B1DBG1_9ZZZZ</name>
<dbReference type="InterPro" id="IPR029044">
    <property type="entry name" value="Nucleotide-diphossugar_trans"/>
</dbReference>
<dbReference type="AlphaFoldDB" id="A0A3B1DBG1"/>
<dbReference type="PANTHER" id="PTHR22916:SF3">
    <property type="entry name" value="UDP-GLCNAC:BETAGAL BETA-1,3-N-ACETYLGLUCOSAMINYLTRANSFERASE-LIKE PROTEIN 1"/>
    <property type="match status" value="1"/>
</dbReference>
<gene>
    <name evidence="2" type="ORF">MNBD_UNCLBAC01-1348</name>
</gene>
<accession>A0A3B1DBG1</accession>